<proteinExistence type="predicted"/>
<accession>A0A9P3GBP8</accession>
<name>A0A9P3GBP8_9APHY</name>
<sequence>MPEILPDEILHKILAYNLTPSHTEFLAFQDDTKETEGPSPGPSRCSDLVLVSKRWLRVGTPLLYECVRLAKSEDTAAVAQLLRAQPQVGHSVRCLRLEGGLGRDLVHIARATPRLERLYVVMRVKPADNIAGFIKALPLLRPSHLYLENDFRRSDNKKIVEVRKALETHVRDAAPSLKFVTLSDWFEGMNQTWASALAASSVEELSCRSAYLEGWIKNGLMRTMLQDSPLRRVVCRGTFQGPSIRECLKRKGFTAADVEKFTFVPHSLDHEFEMMSLASNWGHSGTSDDEEY</sequence>
<comment type="caution">
    <text evidence="1">The sequence shown here is derived from an EMBL/GenBank/DDBJ whole genome shotgun (WGS) entry which is preliminary data.</text>
</comment>
<dbReference type="EMBL" id="BPQB01000023">
    <property type="protein sequence ID" value="GJE91943.1"/>
    <property type="molecule type" value="Genomic_DNA"/>
</dbReference>
<evidence type="ECO:0000313" key="1">
    <source>
        <dbReference type="EMBL" id="GJE91943.1"/>
    </source>
</evidence>
<keyword evidence="2" id="KW-1185">Reference proteome</keyword>
<gene>
    <name evidence="1" type="ORF">PsYK624_080950</name>
</gene>
<protein>
    <submittedName>
        <fullName evidence="1">Uncharacterized protein</fullName>
    </submittedName>
</protein>
<reference evidence="1 2" key="1">
    <citation type="submission" date="2021-08" db="EMBL/GenBank/DDBJ databases">
        <title>Draft Genome Sequence of Phanerochaete sordida strain YK-624.</title>
        <authorList>
            <person name="Mori T."/>
            <person name="Dohra H."/>
            <person name="Suzuki T."/>
            <person name="Kawagishi H."/>
            <person name="Hirai H."/>
        </authorList>
    </citation>
    <scope>NUCLEOTIDE SEQUENCE [LARGE SCALE GENOMIC DNA]</scope>
    <source>
        <strain evidence="1 2">YK-624</strain>
    </source>
</reference>
<evidence type="ECO:0000313" key="2">
    <source>
        <dbReference type="Proteomes" id="UP000703269"/>
    </source>
</evidence>
<dbReference type="OrthoDB" id="2908272at2759"/>
<dbReference type="AlphaFoldDB" id="A0A9P3GBP8"/>
<organism evidence="1 2">
    <name type="scientific">Phanerochaete sordida</name>
    <dbReference type="NCBI Taxonomy" id="48140"/>
    <lineage>
        <taxon>Eukaryota</taxon>
        <taxon>Fungi</taxon>
        <taxon>Dikarya</taxon>
        <taxon>Basidiomycota</taxon>
        <taxon>Agaricomycotina</taxon>
        <taxon>Agaricomycetes</taxon>
        <taxon>Polyporales</taxon>
        <taxon>Phanerochaetaceae</taxon>
        <taxon>Phanerochaete</taxon>
    </lineage>
</organism>
<dbReference type="Proteomes" id="UP000703269">
    <property type="component" value="Unassembled WGS sequence"/>
</dbReference>